<accession>A0A4C1ZDX5</accession>
<evidence type="ECO:0000313" key="2">
    <source>
        <dbReference type="Proteomes" id="UP000299102"/>
    </source>
</evidence>
<protein>
    <submittedName>
        <fullName evidence="1">Uncharacterized protein</fullName>
    </submittedName>
</protein>
<dbReference type="EMBL" id="BGZK01001720">
    <property type="protein sequence ID" value="GBP85159.1"/>
    <property type="molecule type" value="Genomic_DNA"/>
</dbReference>
<reference evidence="1 2" key="1">
    <citation type="journal article" date="2019" name="Commun. Biol.">
        <title>The bagworm genome reveals a unique fibroin gene that provides high tensile strength.</title>
        <authorList>
            <person name="Kono N."/>
            <person name="Nakamura H."/>
            <person name="Ohtoshi R."/>
            <person name="Tomita M."/>
            <person name="Numata K."/>
            <person name="Arakawa K."/>
        </authorList>
    </citation>
    <scope>NUCLEOTIDE SEQUENCE [LARGE SCALE GENOMIC DNA]</scope>
</reference>
<gene>
    <name evidence="1" type="ORF">EVAR_61004_1</name>
</gene>
<keyword evidence="2" id="KW-1185">Reference proteome</keyword>
<sequence>MIWLVVARKPDLSTPSNMIELGDGHHNVNTVSRCCEARPRSVPKKKYIDMVSVTGRGGHLSSPMVSGARAGGDRPREQCCACALLRAAVSLR</sequence>
<comment type="caution">
    <text evidence="1">The sequence shown here is derived from an EMBL/GenBank/DDBJ whole genome shotgun (WGS) entry which is preliminary data.</text>
</comment>
<evidence type="ECO:0000313" key="1">
    <source>
        <dbReference type="EMBL" id="GBP85159.1"/>
    </source>
</evidence>
<proteinExistence type="predicted"/>
<organism evidence="1 2">
    <name type="scientific">Eumeta variegata</name>
    <name type="common">Bagworm moth</name>
    <name type="synonym">Eumeta japonica</name>
    <dbReference type="NCBI Taxonomy" id="151549"/>
    <lineage>
        <taxon>Eukaryota</taxon>
        <taxon>Metazoa</taxon>
        <taxon>Ecdysozoa</taxon>
        <taxon>Arthropoda</taxon>
        <taxon>Hexapoda</taxon>
        <taxon>Insecta</taxon>
        <taxon>Pterygota</taxon>
        <taxon>Neoptera</taxon>
        <taxon>Endopterygota</taxon>
        <taxon>Lepidoptera</taxon>
        <taxon>Glossata</taxon>
        <taxon>Ditrysia</taxon>
        <taxon>Tineoidea</taxon>
        <taxon>Psychidae</taxon>
        <taxon>Oiketicinae</taxon>
        <taxon>Eumeta</taxon>
    </lineage>
</organism>
<dbReference type="Proteomes" id="UP000299102">
    <property type="component" value="Unassembled WGS sequence"/>
</dbReference>
<name>A0A4C1ZDX5_EUMVA</name>
<dbReference type="AlphaFoldDB" id="A0A4C1ZDX5"/>